<accession>A0A1L9SNL4</accession>
<dbReference type="EMBL" id="KV878339">
    <property type="protein sequence ID" value="OJJ48701.1"/>
    <property type="molecule type" value="Genomic_DNA"/>
</dbReference>
<evidence type="ECO:0000256" key="1">
    <source>
        <dbReference type="SAM" id="MobiDB-lite"/>
    </source>
</evidence>
<keyword evidence="2" id="KW-1133">Transmembrane helix</keyword>
<feature type="transmembrane region" description="Helical" evidence="2">
    <location>
        <begin position="269"/>
        <end position="294"/>
    </location>
</feature>
<dbReference type="OrthoDB" id="10041630at2759"/>
<gene>
    <name evidence="3" type="ORF">ASPZODRAFT_130813</name>
</gene>
<dbReference type="GeneID" id="34609067"/>
<organism evidence="3 4">
    <name type="scientific">Penicilliopsis zonata CBS 506.65</name>
    <dbReference type="NCBI Taxonomy" id="1073090"/>
    <lineage>
        <taxon>Eukaryota</taxon>
        <taxon>Fungi</taxon>
        <taxon>Dikarya</taxon>
        <taxon>Ascomycota</taxon>
        <taxon>Pezizomycotina</taxon>
        <taxon>Eurotiomycetes</taxon>
        <taxon>Eurotiomycetidae</taxon>
        <taxon>Eurotiales</taxon>
        <taxon>Aspergillaceae</taxon>
        <taxon>Penicilliopsis</taxon>
    </lineage>
</organism>
<dbReference type="VEuPathDB" id="FungiDB:ASPZODRAFT_130813"/>
<feature type="region of interest" description="Disordered" evidence="1">
    <location>
        <begin position="343"/>
        <end position="364"/>
    </location>
</feature>
<sequence length="364" mass="41556">MSNFEPNAVIRGFQLTVVGTVRALRNPELFKYDHFRQAALAVAVGVIIQLIIQVPIIAIKFVIWIVSLVSNLDQATWDDRILNGLEFLSKSVLQVPFLLMSLMRYITPTLDEIFMESLHWVDSTYVDKHKAEDPRTLRAMYYPNLVRYSTQGKVGVSNPVPQALMLFLRRYAKRVGMMLGVYLLSLTPVVGRFVMPAASFYAFRSSVGTTPAAALFGAGLFLPKRYIVIFLHTYYSSRSLMRELLEPYFSRVRFTPEQKQRWFRDREGVLFGFAFGFTVLLKTPFIGVLLYGVAEASTAYLVTKITDPPPDPSESKDFAESQTTWKNKHDFLQLSLDKLDKLNTVSDDPQQKESVFDTPRKKFS</sequence>
<evidence type="ECO:0008006" key="5">
    <source>
        <dbReference type="Google" id="ProtNLM"/>
    </source>
</evidence>
<name>A0A1L9SNL4_9EURO</name>
<feature type="transmembrane region" description="Helical" evidence="2">
    <location>
        <begin position="38"/>
        <end position="67"/>
    </location>
</feature>
<keyword evidence="4" id="KW-1185">Reference proteome</keyword>
<evidence type="ECO:0000313" key="3">
    <source>
        <dbReference type="EMBL" id="OJJ48701.1"/>
    </source>
</evidence>
<feature type="transmembrane region" description="Helical" evidence="2">
    <location>
        <begin position="175"/>
        <end position="195"/>
    </location>
</feature>
<evidence type="ECO:0000313" key="4">
    <source>
        <dbReference type="Proteomes" id="UP000184188"/>
    </source>
</evidence>
<dbReference type="AlphaFoldDB" id="A0A1L9SNL4"/>
<dbReference type="RefSeq" id="XP_022583211.1">
    <property type="nucleotide sequence ID" value="XM_022722602.1"/>
</dbReference>
<keyword evidence="2" id="KW-0812">Transmembrane</keyword>
<proteinExistence type="predicted"/>
<dbReference type="Proteomes" id="UP000184188">
    <property type="component" value="Unassembled WGS sequence"/>
</dbReference>
<keyword evidence="2" id="KW-0472">Membrane</keyword>
<evidence type="ECO:0000256" key="2">
    <source>
        <dbReference type="SAM" id="Phobius"/>
    </source>
</evidence>
<dbReference type="PANTHER" id="PTHR38421:SF1">
    <property type="entry name" value="TRANSMEMBRANE PROTEIN"/>
    <property type="match status" value="1"/>
</dbReference>
<protein>
    <recommendedName>
        <fullName evidence="5">Transmembrane protein UsgS</fullName>
    </recommendedName>
</protein>
<reference evidence="4" key="1">
    <citation type="journal article" date="2017" name="Genome Biol.">
        <title>Comparative genomics reveals high biological diversity and specific adaptations in the industrially and medically important fungal genus Aspergillus.</title>
        <authorList>
            <person name="de Vries R.P."/>
            <person name="Riley R."/>
            <person name="Wiebenga A."/>
            <person name="Aguilar-Osorio G."/>
            <person name="Amillis S."/>
            <person name="Uchima C.A."/>
            <person name="Anderluh G."/>
            <person name="Asadollahi M."/>
            <person name="Askin M."/>
            <person name="Barry K."/>
            <person name="Battaglia E."/>
            <person name="Bayram O."/>
            <person name="Benocci T."/>
            <person name="Braus-Stromeyer S.A."/>
            <person name="Caldana C."/>
            <person name="Canovas D."/>
            <person name="Cerqueira G.C."/>
            <person name="Chen F."/>
            <person name="Chen W."/>
            <person name="Choi C."/>
            <person name="Clum A."/>
            <person name="Dos Santos R.A."/>
            <person name="Damasio A.R."/>
            <person name="Diallinas G."/>
            <person name="Emri T."/>
            <person name="Fekete E."/>
            <person name="Flipphi M."/>
            <person name="Freyberg S."/>
            <person name="Gallo A."/>
            <person name="Gournas C."/>
            <person name="Habgood R."/>
            <person name="Hainaut M."/>
            <person name="Harispe M.L."/>
            <person name="Henrissat B."/>
            <person name="Hilden K.S."/>
            <person name="Hope R."/>
            <person name="Hossain A."/>
            <person name="Karabika E."/>
            <person name="Karaffa L."/>
            <person name="Karanyi Z."/>
            <person name="Krasevec N."/>
            <person name="Kuo A."/>
            <person name="Kusch H."/>
            <person name="LaButti K."/>
            <person name="Lagendijk E.L."/>
            <person name="Lapidus A."/>
            <person name="Levasseur A."/>
            <person name="Lindquist E."/>
            <person name="Lipzen A."/>
            <person name="Logrieco A.F."/>
            <person name="MacCabe A."/>
            <person name="Maekelae M.R."/>
            <person name="Malavazi I."/>
            <person name="Melin P."/>
            <person name="Meyer V."/>
            <person name="Mielnichuk N."/>
            <person name="Miskei M."/>
            <person name="Molnar A.P."/>
            <person name="Mule G."/>
            <person name="Ngan C.Y."/>
            <person name="Orejas M."/>
            <person name="Orosz E."/>
            <person name="Ouedraogo J.P."/>
            <person name="Overkamp K.M."/>
            <person name="Park H.-S."/>
            <person name="Perrone G."/>
            <person name="Piumi F."/>
            <person name="Punt P.J."/>
            <person name="Ram A.F."/>
            <person name="Ramon A."/>
            <person name="Rauscher S."/>
            <person name="Record E."/>
            <person name="Riano-Pachon D.M."/>
            <person name="Robert V."/>
            <person name="Roehrig J."/>
            <person name="Ruller R."/>
            <person name="Salamov A."/>
            <person name="Salih N.S."/>
            <person name="Samson R.A."/>
            <person name="Sandor E."/>
            <person name="Sanguinetti M."/>
            <person name="Schuetze T."/>
            <person name="Sepcic K."/>
            <person name="Shelest E."/>
            <person name="Sherlock G."/>
            <person name="Sophianopoulou V."/>
            <person name="Squina F.M."/>
            <person name="Sun H."/>
            <person name="Susca A."/>
            <person name="Todd R.B."/>
            <person name="Tsang A."/>
            <person name="Unkles S.E."/>
            <person name="van de Wiele N."/>
            <person name="van Rossen-Uffink D."/>
            <person name="Oliveira J.V."/>
            <person name="Vesth T.C."/>
            <person name="Visser J."/>
            <person name="Yu J.-H."/>
            <person name="Zhou M."/>
            <person name="Andersen M.R."/>
            <person name="Archer D.B."/>
            <person name="Baker S.E."/>
            <person name="Benoit I."/>
            <person name="Brakhage A.A."/>
            <person name="Braus G.H."/>
            <person name="Fischer R."/>
            <person name="Frisvad J.C."/>
            <person name="Goldman G.H."/>
            <person name="Houbraken J."/>
            <person name="Oakley B."/>
            <person name="Pocsi I."/>
            <person name="Scazzocchio C."/>
            <person name="Seiboth B."/>
            <person name="vanKuyk P.A."/>
            <person name="Wortman J."/>
            <person name="Dyer P.S."/>
            <person name="Grigoriev I.V."/>
        </authorList>
    </citation>
    <scope>NUCLEOTIDE SEQUENCE [LARGE SCALE GENOMIC DNA]</scope>
    <source>
        <strain evidence="4">CBS 506.65</strain>
    </source>
</reference>
<feature type="compositionally biased region" description="Basic and acidic residues" evidence="1">
    <location>
        <begin position="349"/>
        <end position="364"/>
    </location>
</feature>
<dbReference type="PANTHER" id="PTHR38421">
    <property type="entry name" value="TRANSMEMBRANE PROTEIN USGS"/>
    <property type="match status" value="1"/>
</dbReference>